<organism evidence="1">
    <name type="scientific">Arion vulgaris</name>
    <dbReference type="NCBI Taxonomy" id="1028688"/>
    <lineage>
        <taxon>Eukaryota</taxon>
        <taxon>Metazoa</taxon>
        <taxon>Spiralia</taxon>
        <taxon>Lophotrochozoa</taxon>
        <taxon>Mollusca</taxon>
        <taxon>Gastropoda</taxon>
        <taxon>Heterobranchia</taxon>
        <taxon>Euthyneura</taxon>
        <taxon>Panpulmonata</taxon>
        <taxon>Eupulmonata</taxon>
        <taxon>Stylommatophora</taxon>
        <taxon>Helicina</taxon>
        <taxon>Arionoidea</taxon>
        <taxon>Arionidae</taxon>
        <taxon>Arion</taxon>
    </lineage>
</organism>
<evidence type="ECO:0000313" key="1">
    <source>
        <dbReference type="EMBL" id="CEK55129.1"/>
    </source>
</evidence>
<reference evidence="1" key="1">
    <citation type="submission" date="2014-12" db="EMBL/GenBank/DDBJ databases">
        <title>Insight into the proteome of Arion vulgaris.</title>
        <authorList>
            <person name="Aradska J."/>
            <person name="Bulat T."/>
            <person name="Smidak R."/>
            <person name="Sarate P."/>
            <person name="Gangsoo J."/>
            <person name="Sialana F."/>
            <person name="Bilban M."/>
            <person name="Lubec G."/>
        </authorList>
    </citation>
    <scope>NUCLEOTIDE SEQUENCE</scope>
    <source>
        <tissue evidence="1">Skin</tissue>
    </source>
</reference>
<dbReference type="AlphaFoldDB" id="A0A0B6YG29"/>
<protein>
    <submittedName>
        <fullName evidence="1">Uncharacterized protein</fullName>
    </submittedName>
</protein>
<feature type="non-terminal residue" evidence="1">
    <location>
        <position position="1"/>
    </location>
</feature>
<feature type="non-terminal residue" evidence="1">
    <location>
        <position position="91"/>
    </location>
</feature>
<gene>
    <name evidence="1" type="primary">ORF24441</name>
</gene>
<name>A0A0B6YG29_9EUPU</name>
<dbReference type="EMBL" id="HACG01008264">
    <property type="protein sequence ID" value="CEK55129.1"/>
    <property type="molecule type" value="Transcribed_RNA"/>
</dbReference>
<sequence length="91" mass="9940">KQIYHCVDPLSAAVLNKDNEMRVIVGAMVKGPMNFIRKPTTPKNPASIATVEATINAPCNSQRFPCHIALCFSDPFVMAVDILTFSPLKGH</sequence>
<proteinExistence type="predicted"/>
<accession>A0A0B6YG29</accession>